<keyword evidence="7 12" id="KW-0472">Membrane</keyword>
<proteinExistence type="inferred from homology"/>
<dbReference type="PROSITE" id="PS01353">
    <property type="entry name" value="HEMATOPO_REC_L_F2"/>
    <property type="match status" value="1"/>
</dbReference>
<keyword evidence="15" id="KW-1185">Reference proteome</keyword>
<dbReference type="PANTHER" id="PTHR48423:SF1">
    <property type="entry name" value="INTERLEUKIN-27 RECEPTOR SUBUNIT ALPHA"/>
    <property type="match status" value="1"/>
</dbReference>
<dbReference type="InterPro" id="IPR003529">
    <property type="entry name" value="Hematopoietin_rcpt_Gp130_CS"/>
</dbReference>
<dbReference type="EMBL" id="JAAMOB010000005">
    <property type="protein sequence ID" value="KAF4113853.1"/>
    <property type="molecule type" value="Genomic_DNA"/>
</dbReference>
<feature type="region of interest" description="Disordered" evidence="11">
    <location>
        <begin position="922"/>
        <end position="972"/>
    </location>
</feature>
<dbReference type="GO" id="GO:0004896">
    <property type="term" value="F:cytokine receptor activity"/>
    <property type="evidence" value="ECO:0007669"/>
    <property type="project" value="InterPro"/>
</dbReference>
<organism evidence="14 15">
    <name type="scientific">Onychostoma macrolepis</name>
    <dbReference type="NCBI Taxonomy" id="369639"/>
    <lineage>
        <taxon>Eukaryota</taxon>
        <taxon>Metazoa</taxon>
        <taxon>Chordata</taxon>
        <taxon>Craniata</taxon>
        <taxon>Vertebrata</taxon>
        <taxon>Euteleostomi</taxon>
        <taxon>Actinopterygii</taxon>
        <taxon>Neopterygii</taxon>
        <taxon>Teleostei</taxon>
        <taxon>Ostariophysi</taxon>
        <taxon>Cypriniformes</taxon>
        <taxon>Cyprinidae</taxon>
        <taxon>Acrossocheilinae</taxon>
        <taxon>Onychostoma</taxon>
    </lineage>
</organism>
<comment type="subcellular location">
    <subcellularLocation>
        <location evidence="1">Membrane</location>
        <topology evidence="1">Single-pass type I membrane protein</topology>
    </subcellularLocation>
</comment>
<name>A0A7J6D3R2_9TELE</name>
<protein>
    <recommendedName>
        <fullName evidence="13">Fibronectin type-III domain-containing protein</fullName>
    </recommendedName>
</protein>
<accession>A0A7J6D3R2</accession>
<gene>
    <name evidence="14" type="ORF">G5714_006398</name>
</gene>
<dbReference type="Pfam" id="PF25552">
    <property type="entry name" value="LIFR_D4"/>
    <property type="match status" value="1"/>
</dbReference>
<evidence type="ECO:0000256" key="7">
    <source>
        <dbReference type="ARBA" id="ARBA00023136"/>
    </source>
</evidence>
<dbReference type="SMART" id="SM00060">
    <property type="entry name" value="FN3"/>
    <property type="match status" value="4"/>
</dbReference>
<dbReference type="SUPFAM" id="SSF49265">
    <property type="entry name" value="Fibronectin type III"/>
    <property type="match status" value="3"/>
</dbReference>
<evidence type="ECO:0000259" key="13">
    <source>
        <dbReference type="PROSITE" id="PS50853"/>
    </source>
</evidence>
<dbReference type="FunFam" id="2.60.40.10:FF:001148">
    <property type="entry name" value="oncostatin-M-specific receptor subunit beta"/>
    <property type="match status" value="1"/>
</dbReference>
<feature type="transmembrane region" description="Helical" evidence="12">
    <location>
        <begin position="725"/>
        <end position="750"/>
    </location>
</feature>
<evidence type="ECO:0000256" key="6">
    <source>
        <dbReference type="ARBA" id="ARBA00022989"/>
    </source>
</evidence>
<dbReference type="InterPro" id="IPR036116">
    <property type="entry name" value="FN3_sf"/>
</dbReference>
<sequence>MPCQYRRKDTKTSRCEFCSPDLVYSAFPVSGSSLVSMQGWVTLALLLSLGVKRSLGQNGVGELPVPRGLTLNPDLPAQTLSLTWQSDSSLFDLEIFHTELMNVVLNETVAVKADAVTGLHSWTWHSPLPLECTSHSVRIRARNQQSVGQWSPLQTIPGSDIPEKSESYMFPQDKVVPVGSNMTFCCIVKEKEDFKDMIYRRQEMSATRLSRRTYAITVTNQPASGNTGTNVICSSQRSTLTGAVVFVGYPPGDEGLVCETRDLASAECSWKKGRDTHLRTKRSRTKYTLNGRDCLEANERKTWWCSSKVWEESWSLLARNPLETVQLTDSAQLTDRVHLLAPVNVTAVEVKAWSATLRWSWSVAAYKKLEMVCQLQLFAHELSSTRNYSSPGLSSVELEGLWPDLDYTVTLRCGSKHSFWKWGDESAPYRIHTKMDRPDALDVWIWMDSSNTRRVFWKPLSLRKSHGALIGYEVSQNSAEEDGWTRVFLPPGNFSYPIILNNSSDITVAVAARNPAGLSQPSTVTTPAYRADSQLSVSELLAINGSFHLSWQPNANASSGYAVEWVPTGCSGLCPVDWKKVPESDSSFSVNSDSLVAGVRYTVSVYSLSTGAPTLLQRWQGYSQEMVPSQSVSDLSANQTGSDVLLSWKDTAMEHQRGFIRGYTVYLANAAHLDLIANISDPEVQSYRVKGLSLSLFKFVVKAYTSAGEDAGSTVAIKVEMDTAIMLFIGILVPLGIMFCCLILVSICCYKKREWVKKAFYPEIPGPKVSGDWSSPRGPLDVKPSPHSVVHIVESPGWDFTKEGLFPVPEEEEESENDNIEVDTDSDEPALLRYYNQVVGDGSHSNHVSDSSGSSTASVGSTQTEITYAGIQSPTSSQGACGGGGYRPQMQSVAAPAEPQIEFGDDFQDDALNTGYKPQCSWQMDSPEAENFSGSLGSPTSVTSSQFLIPESSEEKPQPSNTWFHNFLSGKS</sequence>
<feature type="compositionally biased region" description="Polar residues" evidence="11">
    <location>
        <begin position="932"/>
        <end position="947"/>
    </location>
</feature>
<dbReference type="Pfam" id="PF21177">
    <property type="entry name" value="LIF-R_Ig-like"/>
    <property type="match status" value="1"/>
</dbReference>
<evidence type="ECO:0000313" key="14">
    <source>
        <dbReference type="EMBL" id="KAF4113853.1"/>
    </source>
</evidence>
<evidence type="ECO:0000256" key="9">
    <source>
        <dbReference type="ARBA" id="ARBA00023170"/>
    </source>
</evidence>
<evidence type="ECO:0000256" key="4">
    <source>
        <dbReference type="ARBA" id="ARBA00022729"/>
    </source>
</evidence>
<feature type="domain" description="Fibronectin type-III" evidence="13">
    <location>
        <begin position="437"/>
        <end position="533"/>
    </location>
</feature>
<dbReference type="InterPro" id="IPR052672">
    <property type="entry name" value="Type1_Cytokine_Rcpt_Type2"/>
</dbReference>
<keyword evidence="9" id="KW-0675">Receptor</keyword>
<evidence type="ECO:0000256" key="12">
    <source>
        <dbReference type="SAM" id="Phobius"/>
    </source>
</evidence>
<dbReference type="Proteomes" id="UP000579812">
    <property type="component" value="Unassembled WGS sequence"/>
</dbReference>
<dbReference type="FunFam" id="2.60.40.10:FF:002675">
    <property type="entry name" value="Leukemia inhibitory factor receptor alpha a"/>
    <property type="match status" value="1"/>
</dbReference>
<evidence type="ECO:0000256" key="3">
    <source>
        <dbReference type="ARBA" id="ARBA00022692"/>
    </source>
</evidence>
<feature type="region of interest" description="Disordered" evidence="11">
    <location>
        <begin position="871"/>
        <end position="892"/>
    </location>
</feature>
<feature type="region of interest" description="Disordered" evidence="11">
    <location>
        <begin position="842"/>
        <end position="861"/>
    </location>
</feature>
<dbReference type="InterPro" id="IPR013783">
    <property type="entry name" value="Ig-like_fold"/>
</dbReference>
<evidence type="ECO:0000313" key="15">
    <source>
        <dbReference type="Proteomes" id="UP000579812"/>
    </source>
</evidence>
<dbReference type="PANTHER" id="PTHR48423">
    <property type="entry name" value="INTERLEUKIN-27 RECEPTOR SUBUNIT ALPHA"/>
    <property type="match status" value="1"/>
</dbReference>
<dbReference type="CDD" id="cd00063">
    <property type="entry name" value="FN3"/>
    <property type="match status" value="2"/>
</dbReference>
<keyword evidence="3 12" id="KW-0812">Transmembrane</keyword>
<dbReference type="AlphaFoldDB" id="A0A7J6D3R2"/>
<dbReference type="Gene3D" id="2.60.40.10">
    <property type="entry name" value="Immunoglobulins"/>
    <property type="match status" value="7"/>
</dbReference>
<dbReference type="InterPro" id="IPR003961">
    <property type="entry name" value="FN3_dom"/>
</dbReference>
<reference evidence="14 15" key="1">
    <citation type="submission" date="2020-04" db="EMBL/GenBank/DDBJ databases">
        <title>Chromosome-level genome assembly of a cyprinid fish Onychostoma macrolepis by integration of Nanopore Sequencing, Bionano and Hi-C technology.</title>
        <authorList>
            <person name="Wang D."/>
        </authorList>
    </citation>
    <scope>NUCLEOTIDE SEQUENCE [LARGE SCALE GENOMIC DNA]</scope>
    <source>
        <strain evidence="14">SWU-2019</strain>
        <tissue evidence="14">Muscle</tissue>
    </source>
</reference>
<keyword evidence="10" id="KW-0325">Glycoprotein</keyword>
<dbReference type="PROSITE" id="PS50853">
    <property type="entry name" value="FN3"/>
    <property type="match status" value="2"/>
</dbReference>
<evidence type="ECO:0000256" key="5">
    <source>
        <dbReference type="ARBA" id="ARBA00022737"/>
    </source>
</evidence>
<keyword evidence="8" id="KW-1015">Disulfide bond</keyword>
<evidence type="ECO:0000256" key="1">
    <source>
        <dbReference type="ARBA" id="ARBA00004479"/>
    </source>
</evidence>
<evidence type="ECO:0000256" key="11">
    <source>
        <dbReference type="SAM" id="MobiDB-lite"/>
    </source>
</evidence>
<dbReference type="InterPro" id="IPR048497">
    <property type="entry name" value="LIF-R-like_Ig-like"/>
</dbReference>
<keyword evidence="5" id="KW-0677">Repeat</keyword>
<keyword evidence="6 12" id="KW-1133">Transmembrane helix</keyword>
<evidence type="ECO:0000256" key="8">
    <source>
        <dbReference type="ARBA" id="ARBA00023157"/>
    </source>
</evidence>
<dbReference type="GO" id="GO:0005886">
    <property type="term" value="C:plasma membrane"/>
    <property type="evidence" value="ECO:0007669"/>
    <property type="project" value="UniProtKB-ARBA"/>
</dbReference>
<comment type="caution">
    <text evidence="14">The sequence shown here is derived from an EMBL/GenBank/DDBJ whole genome shotgun (WGS) entry which is preliminary data.</text>
</comment>
<feature type="compositionally biased region" description="Polar residues" evidence="11">
    <location>
        <begin position="958"/>
        <end position="972"/>
    </location>
</feature>
<evidence type="ECO:0000256" key="2">
    <source>
        <dbReference type="ARBA" id="ARBA00008921"/>
    </source>
</evidence>
<dbReference type="Pfam" id="PF17971">
    <property type="entry name" value="LIFR_D2"/>
    <property type="match status" value="1"/>
</dbReference>
<keyword evidence="4" id="KW-0732">Signal</keyword>
<feature type="domain" description="Fibronectin type-III" evidence="13">
    <location>
        <begin position="341"/>
        <end position="436"/>
    </location>
</feature>
<evidence type="ECO:0000256" key="10">
    <source>
        <dbReference type="ARBA" id="ARBA00023180"/>
    </source>
</evidence>
<comment type="similarity">
    <text evidence="2">Belongs to the type I cytokine receptor family. Type 2 subfamily.</text>
</comment>
<dbReference type="InterPro" id="IPR040817">
    <property type="entry name" value="LIFR_D2"/>
</dbReference>